<dbReference type="GO" id="GO:0008113">
    <property type="term" value="F:peptide-methionine (S)-S-oxide reductase activity"/>
    <property type="evidence" value="ECO:0007669"/>
    <property type="project" value="UniProtKB-EC"/>
</dbReference>
<protein>
    <submittedName>
        <fullName evidence="2">Peptide-methionine (S)-S-oxide reductase MsrA</fullName>
        <ecNumber evidence="2">1.8.4.11</ecNumber>
    </submittedName>
</protein>
<dbReference type="EMBL" id="CADCWD010000033">
    <property type="protein sequence ID" value="CAA9528731.1"/>
    <property type="molecule type" value="Genomic_DNA"/>
</dbReference>
<evidence type="ECO:0000313" key="2">
    <source>
        <dbReference type="EMBL" id="CAA9528731.1"/>
    </source>
</evidence>
<feature type="non-terminal residue" evidence="2">
    <location>
        <position position="182"/>
    </location>
</feature>
<gene>
    <name evidence="2" type="ORF">AVDCRST_MAG23-857</name>
</gene>
<feature type="region of interest" description="Disordered" evidence="1">
    <location>
        <begin position="160"/>
        <end position="182"/>
    </location>
</feature>
<accession>A0A6J4TRT7</accession>
<keyword evidence="2" id="KW-0560">Oxidoreductase</keyword>
<feature type="region of interest" description="Disordered" evidence="1">
    <location>
        <begin position="101"/>
        <end position="125"/>
    </location>
</feature>
<dbReference type="AlphaFoldDB" id="A0A6J4TRT7"/>
<name>A0A6J4TRT7_9SPHN</name>
<proteinExistence type="predicted"/>
<evidence type="ECO:0000256" key="1">
    <source>
        <dbReference type="SAM" id="MobiDB-lite"/>
    </source>
</evidence>
<reference evidence="2" key="1">
    <citation type="submission" date="2020-02" db="EMBL/GenBank/DDBJ databases">
        <authorList>
            <person name="Meier V. D."/>
        </authorList>
    </citation>
    <scope>NUCLEOTIDE SEQUENCE</scope>
    <source>
        <strain evidence="2">AVDCRST_MAG23</strain>
    </source>
</reference>
<sequence length="182" mass="20393">GDGNGDVGGRVLLVHRGRVQGRDRRLRCQKRLYRRPCRQSDLQGGLRREHRACRGGPRAVRPGRHLLRRHPRHLLRDARPQPAQPAGQRCRHAVSLGHFPARRGAGSRRARSHQALAGRLDQPDRHHDRAALRLVSGRGLSPELLGGRRPAQSLLPVRHPAQAQEAAQKLRQPAEGSGHRRL</sequence>
<organism evidence="2">
    <name type="scientific">uncultured Sphingosinicella sp</name>
    <dbReference type="NCBI Taxonomy" id="478748"/>
    <lineage>
        <taxon>Bacteria</taxon>
        <taxon>Pseudomonadati</taxon>
        <taxon>Pseudomonadota</taxon>
        <taxon>Alphaproteobacteria</taxon>
        <taxon>Sphingomonadales</taxon>
        <taxon>Sphingosinicellaceae</taxon>
        <taxon>Sphingosinicella</taxon>
        <taxon>environmental samples</taxon>
    </lineage>
</organism>
<feature type="non-terminal residue" evidence="2">
    <location>
        <position position="1"/>
    </location>
</feature>
<dbReference type="EC" id="1.8.4.11" evidence="2"/>